<sequence>MGKTLRIVLGDQLDSQAPLVTDYQRGDVFWMAEVAEESLHVPSHKARSVYFLSAMRHFARDLKSRKQAVDYHALDTHSWSTLEEALRAAIDKHSPEEITVTEPGDRRVAEMLRGTADSVGLPLHIYSDTHFFSTIDDFHSWASGRKSLRMEYFYRELRKRYGVLMDDDKPCGGKWNYDGDNRESFGAQGPGLMSQPTTFKLDKITRDVIALVNERFPDNPGSTERFDWPVTAQQAQEALQDFIDNRLVGFGQYQDALWHGEPWLYHSRLSAAMNLKLLNPRDVVAAVERAYRNGYVALNAAEGFIRQVLGWREYVRGLYFTHYDRFAEGNALEASADLPGFYWTGDTDMACLKDAITQTLDYGYAHHIQRLMVTGLFSLLFGVKPEQIHSWYLAIYVDAIEWVEMPNTLGMSQYADGGLMASKPYVASGKYIQRMGNYCDQCPYNPAKRSGENACPFTALYWDFLIRHEQRFSDHPRMALQVRNIKRLSHQEKSNIRDTVRQIRNRITT</sequence>
<dbReference type="RefSeq" id="WP_183410371.1">
    <property type="nucleotide sequence ID" value="NZ_JACHWY010000002.1"/>
</dbReference>
<dbReference type="Gene3D" id="1.10.10.1710">
    <property type="entry name" value="Deoxyribodipyrimidine photolyase-related"/>
    <property type="match status" value="1"/>
</dbReference>
<dbReference type="SUPFAM" id="SSF48173">
    <property type="entry name" value="Cryptochrome/photolyase FAD-binding domain"/>
    <property type="match status" value="1"/>
</dbReference>
<dbReference type="Gene3D" id="1.10.579.10">
    <property type="entry name" value="DNA Cyclobutane Dipyrimidine Photolyase, subunit A, domain 3"/>
    <property type="match status" value="1"/>
</dbReference>
<keyword evidence="2" id="KW-1185">Reference proteome</keyword>
<reference evidence="1 2" key="1">
    <citation type="submission" date="2020-08" db="EMBL/GenBank/DDBJ databases">
        <title>Genomic Encyclopedia of Type Strains, Phase III (KMG-III): the genomes of soil and plant-associated and newly described type strains.</title>
        <authorList>
            <person name="Whitman W."/>
        </authorList>
    </citation>
    <scope>NUCLEOTIDE SEQUENCE [LARGE SCALE GENOMIC DNA]</scope>
    <source>
        <strain evidence="1 2">CECT 8654</strain>
    </source>
</reference>
<proteinExistence type="predicted"/>
<dbReference type="EMBL" id="JACHWY010000002">
    <property type="protein sequence ID" value="MBB3047599.1"/>
    <property type="molecule type" value="Genomic_DNA"/>
</dbReference>
<organism evidence="1 2">
    <name type="scientific">Litorivivens lipolytica</name>
    <dbReference type="NCBI Taxonomy" id="1524264"/>
    <lineage>
        <taxon>Bacteria</taxon>
        <taxon>Pseudomonadati</taxon>
        <taxon>Pseudomonadota</taxon>
        <taxon>Gammaproteobacteria</taxon>
        <taxon>Litorivivens</taxon>
    </lineage>
</organism>
<name>A0A7W4Z5L0_9GAMM</name>
<gene>
    <name evidence="1" type="ORF">FHR99_001865</name>
</gene>
<dbReference type="PANTHER" id="PTHR38657:SF1">
    <property type="entry name" value="SLR1343 PROTEIN"/>
    <property type="match status" value="1"/>
</dbReference>
<dbReference type="Gene3D" id="3.40.50.620">
    <property type="entry name" value="HUPs"/>
    <property type="match status" value="1"/>
</dbReference>
<dbReference type="Pfam" id="PF04244">
    <property type="entry name" value="DPRP"/>
    <property type="match status" value="1"/>
</dbReference>
<protein>
    <submittedName>
        <fullName evidence="1">Deoxyribodipyrimidine photolyase-related protein</fullName>
    </submittedName>
</protein>
<keyword evidence="1" id="KW-0456">Lyase</keyword>
<dbReference type="GO" id="GO:0016829">
    <property type="term" value="F:lyase activity"/>
    <property type="evidence" value="ECO:0007669"/>
    <property type="project" value="UniProtKB-KW"/>
</dbReference>
<dbReference type="Gene3D" id="1.25.40.80">
    <property type="match status" value="1"/>
</dbReference>
<dbReference type="InterPro" id="IPR036134">
    <property type="entry name" value="Crypto/Photolyase_FAD-like_sf"/>
</dbReference>
<accession>A0A7W4Z5L0</accession>
<dbReference type="InterPro" id="IPR007357">
    <property type="entry name" value="PhrB-like"/>
</dbReference>
<comment type="caution">
    <text evidence="1">The sequence shown here is derived from an EMBL/GenBank/DDBJ whole genome shotgun (WGS) entry which is preliminary data.</text>
</comment>
<dbReference type="InterPro" id="IPR014729">
    <property type="entry name" value="Rossmann-like_a/b/a_fold"/>
</dbReference>
<evidence type="ECO:0000313" key="2">
    <source>
        <dbReference type="Proteomes" id="UP000537130"/>
    </source>
</evidence>
<dbReference type="AlphaFoldDB" id="A0A7W4Z5L0"/>
<evidence type="ECO:0000313" key="1">
    <source>
        <dbReference type="EMBL" id="MBB3047599.1"/>
    </source>
</evidence>
<dbReference type="Proteomes" id="UP000537130">
    <property type="component" value="Unassembled WGS sequence"/>
</dbReference>
<dbReference type="PANTHER" id="PTHR38657">
    <property type="entry name" value="SLR1343 PROTEIN"/>
    <property type="match status" value="1"/>
</dbReference>
<dbReference type="InterPro" id="IPR052551">
    <property type="entry name" value="UV-DNA_repair_photolyase"/>
</dbReference>